<gene>
    <name evidence="1" type="ORF">IDJ81_06520</name>
</gene>
<evidence type="ECO:0000313" key="2">
    <source>
        <dbReference type="Proteomes" id="UP000663637"/>
    </source>
</evidence>
<evidence type="ECO:0008006" key="3">
    <source>
        <dbReference type="Google" id="ProtNLM"/>
    </source>
</evidence>
<dbReference type="Proteomes" id="UP000663637">
    <property type="component" value="Chromosome"/>
</dbReference>
<evidence type="ECO:0000313" key="1">
    <source>
        <dbReference type="EMBL" id="QSB45746.1"/>
    </source>
</evidence>
<protein>
    <recommendedName>
        <fullName evidence="3">RiboL-PSP-HEPN domain-containing protein</fullName>
    </recommendedName>
</protein>
<dbReference type="EMBL" id="CP061510">
    <property type="protein sequence ID" value="QSB45746.1"/>
    <property type="molecule type" value="Genomic_DNA"/>
</dbReference>
<dbReference type="RefSeq" id="WP_205445008.1">
    <property type="nucleotide sequence ID" value="NZ_CP061510.1"/>
</dbReference>
<accession>A0ABX7KEJ6</accession>
<name>A0ABX7KEJ6_9SPHN</name>
<organism evidence="1 2">
    <name type="scientific">Tsuneonella flava</name>
    <dbReference type="NCBI Taxonomy" id="2055955"/>
    <lineage>
        <taxon>Bacteria</taxon>
        <taxon>Pseudomonadati</taxon>
        <taxon>Pseudomonadota</taxon>
        <taxon>Alphaproteobacteria</taxon>
        <taxon>Sphingomonadales</taxon>
        <taxon>Erythrobacteraceae</taxon>
        <taxon>Tsuneonella</taxon>
    </lineage>
</organism>
<sequence length="216" mass="24749">MHDSNLPHSFSAVLLLDVADALIHYRATDDQTSKRNLVRVLFTAIEGFIWIFREHISDAAQTLETIDPSEQAVLNEVSYHVDAKGRIYEQTRFIPMLTMFRFIARLSEKISPETKVDFSSAGWEQLRSAQTIRNRITHPKSTSDLRLDDEDVAIAIDAFYWAIEALEDAMDAVNVKVRSELIEFNDIITKLRSGDPTTLNAYRAMKVYVESESKHR</sequence>
<reference evidence="1 2" key="1">
    <citation type="submission" date="2020-09" db="EMBL/GenBank/DDBJ databases">
        <title>Complete genome sequence of altererythrobacter flavus SS-21NJ, isolated from Dongying oil sludge in Shandong province.</title>
        <authorList>
            <person name="Sun S."/>
            <person name="Zhang Z."/>
        </authorList>
    </citation>
    <scope>NUCLEOTIDE SEQUENCE [LARGE SCALE GENOMIC DNA]</scope>
    <source>
        <strain evidence="1 2">SS-21NJ</strain>
    </source>
</reference>
<keyword evidence="2" id="KW-1185">Reference proteome</keyword>
<proteinExistence type="predicted"/>